<evidence type="ECO:0000256" key="17">
    <source>
        <dbReference type="SAM" id="Coils"/>
    </source>
</evidence>
<reference evidence="18 19" key="1">
    <citation type="submission" date="2024-04" db="EMBL/GenBank/DDBJ databases">
        <title>Draft genome sequence of Sessilibacter corallicola NBRC 116591.</title>
        <authorList>
            <person name="Miyakawa T."/>
            <person name="Kusuya Y."/>
            <person name="Miura T."/>
        </authorList>
    </citation>
    <scope>NUCLEOTIDE SEQUENCE [LARGE SCALE GENOMIC DNA]</scope>
    <source>
        <strain evidence="18 19">KU-00831-HH</strain>
    </source>
</reference>
<comment type="function">
    <text evidence="11 15">F(1)F(0) ATP synthase produces ATP from ADP in the presence of a proton or sodium gradient. F-type ATPases consist of two structural domains, F(1) containing the extramembraneous catalytic core and F(0) containing the membrane proton channel, linked together by a central stalk and a peripheral stalk. During catalysis, ATP synthesis in the catalytic domain of F(1) is coupled via a rotary mechanism of the central stalk subunits to proton translocation.</text>
</comment>
<dbReference type="RefSeq" id="WP_353303656.1">
    <property type="nucleotide sequence ID" value="NZ_BAABWN010000009.1"/>
</dbReference>
<dbReference type="InterPro" id="IPR050059">
    <property type="entry name" value="ATP_synthase_B_chain"/>
</dbReference>
<comment type="function">
    <text evidence="12">Component of the F(0) channel, it forms part of the peripheral stalk, linking F(1) to F(0). The b'-subunit is a diverged and duplicated form of b found in plants and photosynthetic bacteria.</text>
</comment>
<keyword evidence="4 15" id="KW-0138">CF(0)</keyword>
<keyword evidence="9 15" id="KW-0472">Membrane</keyword>
<dbReference type="PANTHER" id="PTHR33445">
    <property type="entry name" value="ATP SYNTHASE SUBUNIT B', CHLOROPLASTIC"/>
    <property type="match status" value="1"/>
</dbReference>
<comment type="subunit">
    <text evidence="15">F-type ATPases have 2 components, F(1) - the catalytic core - and F(0) - the membrane proton channel. F(1) has five subunits: alpha(3), beta(3), gamma(1), delta(1), epsilon(1). F(0) has three main subunits: a(1), b(2) and c(10-14). The alpha and beta chains form an alternating ring which encloses part of the gamma chain. F(1) is attached to F(0) by a central stalk formed by the gamma and epsilon chains, while a peripheral stalk is formed by the delta and b chains.</text>
</comment>
<keyword evidence="17" id="KW-0175">Coiled coil</keyword>
<keyword evidence="3 15" id="KW-1003">Cell membrane</keyword>
<dbReference type="PANTHER" id="PTHR33445:SF1">
    <property type="entry name" value="ATP SYNTHASE SUBUNIT B"/>
    <property type="match status" value="1"/>
</dbReference>
<dbReference type="Proteomes" id="UP001465153">
    <property type="component" value="Unassembled WGS sequence"/>
</dbReference>
<evidence type="ECO:0000256" key="9">
    <source>
        <dbReference type="ARBA" id="ARBA00023136"/>
    </source>
</evidence>
<dbReference type="HAMAP" id="MF_01398">
    <property type="entry name" value="ATP_synth_b_bprime"/>
    <property type="match status" value="1"/>
</dbReference>
<accession>A0ABQ0ABH5</accession>
<dbReference type="InterPro" id="IPR005864">
    <property type="entry name" value="ATP_synth_F0_bsu_bac"/>
</dbReference>
<keyword evidence="5 15" id="KW-0812">Transmembrane</keyword>
<evidence type="ECO:0000256" key="3">
    <source>
        <dbReference type="ARBA" id="ARBA00022475"/>
    </source>
</evidence>
<evidence type="ECO:0000256" key="15">
    <source>
        <dbReference type="HAMAP-Rule" id="MF_01398"/>
    </source>
</evidence>
<evidence type="ECO:0000256" key="13">
    <source>
        <dbReference type="ARBA" id="ARBA00026054"/>
    </source>
</evidence>
<dbReference type="NCBIfam" id="TIGR01144">
    <property type="entry name" value="ATP_synt_b"/>
    <property type="match status" value="1"/>
</dbReference>
<dbReference type="SUPFAM" id="SSF81573">
    <property type="entry name" value="F1F0 ATP synthase subunit B, membrane domain"/>
    <property type="match status" value="1"/>
</dbReference>
<organism evidence="18 19">
    <name type="scientific">Sessilibacter corallicola</name>
    <dbReference type="NCBI Taxonomy" id="2904075"/>
    <lineage>
        <taxon>Bacteria</taxon>
        <taxon>Pseudomonadati</taxon>
        <taxon>Pseudomonadota</taxon>
        <taxon>Gammaproteobacteria</taxon>
        <taxon>Cellvibrionales</taxon>
        <taxon>Cellvibrionaceae</taxon>
        <taxon>Sessilibacter</taxon>
    </lineage>
</organism>
<dbReference type="InterPro" id="IPR002146">
    <property type="entry name" value="ATP_synth_b/b'su_bac/chlpt"/>
</dbReference>
<keyword evidence="10 15" id="KW-0066">ATP synthesis</keyword>
<protein>
    <recommendedName>
        <fullName evidence="15">ATP synthase subunit b</fullName>
    </recommendedName>
    <alternativeName>
        <fullName evidence="15">ATP synthase F(0) sector subunit b</fullName>
    </alternativeName>
    <alternativeName>
        <fullName evidence="15">ATPase subunit I</fullName>
    </alternativeName>
    <alternativeName>
        <fullName evidence="15">F-type ATPase subunit b</fullName>
        <shortName evidence="15">F-ATPase subunit b</shortName>
    </alternativeName>
</protein>
<keyword evidence="2 15" id="KW-0813">Transport</keyword>
<sequence>MNINLTLIGQSITFLIFIAFCWKYVWPALINVMEEREQKIAAGLEAADRADKDLELAQKEATKKLHEAKEQAASILDQANKRANQIVDEAKQQATAEADRIKAAAEAEVEQMANLAKEELRSKVAALAIAGAEKVLQSNIDEAANTELVNKLAGEL</sequence>
<name>A0ABQ0ABH5_9GAMM</name>
<comment type="similarity">
    <text evidence="1 15 16">Belongs to the ATPase B chain family.</text>
</comment>
<evidence type="ECO:0000256" key="14">
    <source>
        <dbReference type="ARBA" id="ARBA00037847"/>
    </source>
</evidence>
<dbReference type="EMBL" id="BAABWN010000009">
    <property type="protein sequence ID" value="GAA6168996.1"/>
    <property type="molecule type" value="Genomic_DNA"/>
</dbReference>
<keyword evidence="7 15" id="KW-1133">Transmembrane helix</keyword>
<feature type="coiled-coil region" evidence="17">
    <location>
        <begin position="51"/>
        <end position="122"/>
    </location>
</feature>
<dbReference type="Gene3D" id="1.20.5.620">
    <property type="entry name" value="F1F0 ATP synthase subunit B, membrane domain"/>
    <property type="match status" value="1"/>
</dbReference>
<evidence type="ECO:0000256" key="10">
    <source>
        <dbReference type="ARBA" id="ARBA00023310"/>
    </source>
</evidence>
<comment type="subcellular location">
    <subcellularLocation>
        <location evidence="15">Cell membrane</location>
        <topology evidence="15">Single-pass membrane protein</topology>
    </subcellularLocation>
    <subcellularLocation>
        <location evidence="14">Endomembrane system</location>
        <topology evidence="14">Single-pass membrane protein</topology>
    </subcellularLocation>
</comment>
<dbReference type="InterPro" id="IPR028987">
    <property type="entry name" value="ATP_synth_B-like_membr_sf"/>
</dbReference>
<evidence type="ECO:0000256" key="4">
    <source>
        <dbReference type="ARBA" id="ARBA00022547"/>
    </source>
</evidence>
<evidence type="ECO:0000256" key="1">
    <source>
        <dbReference type="ARBA" id="ARBA00005513"/>
    </source>
</evidence>
<evidence type="ECO:0000256" key="12">
    <source>
        <dbReference type="ARBA" id="ARBA00025614"/>
    </source>
</evidence>
<evidence type="ECO:0000256" key="2">
    <source>
        <dbReference type="ARBA" id="ARBA00022448"/>
    </source>
</evidence>
<feature type="transmembrane region" description="Helical" evidence="15">
    <location>
        <begin position="6"/>
        <end position="26"/>
    </location>
</feature>
<keyword evidence="19" id="KW-1185">Reference proteome</keyword>
<evidence type="ECO:0000256" key="8">
    <source>
        <dbReference type="ARBA" id="ARBA00023065"/>
    </source>
</evidence>
<evidence type="ECO:0000313" key="19">
    <source>
        <dbReference type="Proteomes" id="UP001465153"/>
    </source>
</evidence>
<evidence type="ECO:0000256" key="11">
    <source>
        <dbReference type="ARBA" id="ARBA00025198"/>
    </source>
</evidence>
<evidence type="ECO:0000256" key="16">
    <source>
        <dbReference type="RuleBase" id="RU003848"/>
    </source>
</evidence>
<keyword evidence="8 15" id="KW-0406">Ion transport</keyword>
<comment type="caution">
    <text evidence="18">The sequence shown here is derived from an EMBL/GenBank/DDBJ whole genome shotgun (WGS) entry which is preliminary data.</text>
</comment>
<dbReference type="NCBIfam" id="NF004411">
    <property type="entry name" value="PRK05759.1-2"/>
    <property type="match status" value="1"/>
</dbReference>
<evidence type="ECO:0000256" key="6">
    <source>
        <dbReference type="ARBA" id="ARBA00022781"/>
    </source>
</evidence>
<evidence type="ECO:0000256" key="5">
    <source>
        <dbReference type="ARBA" id="ARBA00022692"/>
    </source>
</evidence>
<dbReference type="CDD" id="cd06503">
    <property type="entry name" value="ATP-synt_Fo_b"/>
    <property type="match status" value="1"/>
</dbReference>
<comment type="subunit">
    <text evidence="13">F-type ATPases have 2 components, F(1) - the catalytic core - and F(0) - the membrane proton channel. F(1) has five subunits: alpha(3), beta(3), gamma(1), delta(1), epsilon(1). F(0) has four main subunits: a(1), b(2) and c(10-14). The alpha and beta chains form an alternating ring which encloses part of the gamma chain. F(1) is attached to F(0) by a central stalk formed by the gamma and epsilon chains, while a peripheral stalk is formed by the delta and b chains.</text>
</comment>
<evidence type="ECO:0000313" key="18">
    <source>
        <dbReference type="EMBL" id="GAA6168996.1"/>
    </source>
</evidence>
<dbReference type="Pfam" id="PF00430">
    <property type="entry name" value="ATP-synt_B"/>
    <property type="match status" value="1"/>
</dbReference>
<evidence type="ECO:0000256" key="7">
    <source>
        <dbReference type="ARBA" id="ARBA00022989"/>
    </source>
</evidence>
<proteinExistence type="inferred from homology"/>
<keyword evidence="6 15" id="KW-0375">Hydrogen ion transport</keyword>
<gene>
    <name evidence="15" type="primary">atpF</name>
    <name evidence="18" type="ORF">NBRC116591_28070</name>
</gene>